<keyword evidence="2" id="KW-1185">Reference proteome</keyword>
<protein>
    <submittedName>
        <fullName evidence="1">Uncharacterized protein</fullName>
    </submittedName>
</protein>
<evidence type="ECO:0000313" key="2">
    <source>
        <dbReference type="Proteomes" id="UP000193067"/>
    </source>
</evidence>
<gene>
    <name evidence="1" type="ORF">PYCCODRAFT_910208</name>
</gene>
<dbReference type="AlphaFoldDB" id="A0A1Y2ICS6"/>
<dbReference type="EMBL" id="KZ084133">
    <property type="protein sequence ID" value="OSC98918.1"/>
    <property type="molecule type" value="Genomic_DNA"/>
</dbReference>
<organism evidence="1 2">
    <name type="scientific">Trametes coccinea (strain BRFM310)</name>
    <name type="common">Pycnoporus coccineus</name>
    <dbReference type="NCBI Taxonomy" id="1353009"/>
    <lineage>
        <taxon>Eukaryota</taxon>
        <taxon>Fungi</taxon>
        <taxon>Dikarya</taxon>
        <taxon>Basidiomycota</taxon>
        <taxon>Agaricomycotina</taxon>
        <taxon>Agaricomycetes</taxon>
        <taxon>Polyporales</taxon>
        <taxon>Polyporaceae</taxon>
        <taxon>Trametes</taxon>
    </lineage>
</organism>
<sequence length="187" mass="20247">MLGAEAHAHARSLARSHLLLANANSDATRRSPGHGSPQCCCWSTQMPHCAGLGHGSPRCCCWSTQMPHAGLGHGSLRCCCRCRAMQGLPVAPAAARAAAHTQCWPQSYDQPELARALPPLFCEVRMIVPSYDFVAPQVPVRQAVQPATGPAESSMYRTAIHRHTVRLCVGEPWRPHARPHPNASTPR</sequence>
<reference evidence="1 2" key="1">
    <citation type="journal article" date="2015" name="Biotechnol. Biofuels">
        <title>Enhanced degradation of softwood versus hardwood by the white-rot fungus Pycnoporus coccineus.</title>
        <authorList>
            <person name="Couturier M."/>
            <person name="Navarro D."/>
            <person name="Chevret D."/>
            <person name="Henrissat B."/>
            <person name="Piumi F."/>
            <person name="Ruiz-Duenas F.J."/>
            <person name="Martinez A.T."/>
            <person name="Grigoriev I.V."/>
            <person name="Riley R."/>
            <person name="Lipzen A."/>
            <person name="Berrin J.G."/>
            <person name="Master E.R."/>
            <person name="Rosso M.N."/>
        </authorList>
    </citation>
    <scope>NUCLEOTIDE SEQUENCE [LARGE SCALE GENOMIC DNA]</scope>
    <source>
        <strain evidence="1 2">BRFM310</strain>
    </source>
</reference>
<dbReference type="Proteomes" id="UP000193067">
    <property type="component" value="Unassembled WGS sequence"/>
</dbReference>
<proteinExistence type="predicted"/>
<name>A0A1Y2ICS6_TRAC3</name>
<evidence type="ECO:0000313" key="1">
    <source>
        <dbReference type="EMBL" id="OSC98918.1"/>
    </source>
</evidence>
<accession>A0A1Y2ICS6</accession>